<feature type="coiled-coil region" evidence="10">
    <location>
        <begin position="186"/>
        <end position="244"/>
    </location>
</feature>
<dbReference type="GO" id="GO:0000122">
    <property type="term" value="P:negative regulation of transcription by RNA polymerase II"/>
    <property type="evidence" value="ECO:0007669"/>
    <property type="project" value="TreeGrafter"/>
</dbReference>
<dbReference type="RefSeq" id="XP_033533088.1">
    <property type="nucleotide sequence ID" value="XM_033676508.1"/>
</dbReference>
<dbReference type="GO" id="GO:0008270">
    <property type="term" value="F:zinc ion binding"/>
    <property type="evidence" value="ECO:0007669"/>
    <property type="project" value="UniProtKB-KW"/>
</dbReference>
<evidence type="ECO:0000259" key="12">
    <source>
        <dbReference type="PROSITE" id="PS50114"/>
    </source>
</evidence>
<evidence type="ECO:0000256" key="5">
    <source>
        <dbReference type="ARBA" id="ARBA00023015"/>
    </source>
</evidence>
<evidence type="ECO:0000256" key="7">
    <source>
        <dbReference type="ARBA" id="ARBA00023163"/>
    </source>
</evidence>
<feature type="compositionally biased region" description="Polar residues" evidence="11">
    <location>
        <begin position="94"/>
        <end position="107"/>
    </location>
</feature>
<dbReference type="InterPro" id="IPR000679">
    <property type="entry name" value="Znf_GATA"/>
</dbReference>
<keyword evidence="5" id="KW-0805">Transcription regulation</keyword>
<dbReference type="GO" id="GO:0000981">
    <property type="term" value="F:DNA-binding transcription factor activity, RNA polymerase II-specific"/>
    <property type="evidence" value="ECO:0007669"/>
    <property type="project" value="TreeGrafter"/>
</dbReference>
<keyword evidence="3 9" id="KW-0863">Zinc-finger</keyword>
<dbReference type="Gene3D" id="3.30.50.10">
    <property type="entry name" value="Erythroid Transcription Factor GATA-1, subunit A"/>
    <property type="match status" value="1"/>
</dbReference>
<dbReference type="InterPro" id="IPR056998">
    <property type="entry name" value="Asd-4/GZF3_helical"/>
</dbReference>
<name>A0A6G1G016_9PEZI</name>
<reference evidence="13 15" key="1">
    <citation type="submission" date="2020-01" db="EMBL/GenBank/DDBJ databases">
        <authorList>
            <consortium name="DOE Joint Genome Institute"/>
            <person name="Haridas S."/>
            <person name="Albert R."/>
            <person name="Binder M."/>
            <person name="Bloem J."/>
            <person name="Labutti K."/>
            <person name="Salamov A."/>
            <person name="Andreopoulos B."/>
            <person name="Baker S.E."/>
            <person name="Barry K."/>
            <person name="Bills G."/>
            <person name="Bluhm B.H."/>
            <person name="Cannon C."/>
            <person name="Castanera R."/>
            <person name="Culley D.E."/>
            <person name="Daum C."/>
            <person name="Ezra D."/>
            <person name="Gonzalez J.B."/>
            <person name="Henrissat B."/>
            <person name="Kuo A."/>
            <person name="Liang C."/>
            <person name="Lipzen A."/>
            <person name="Lutzoni F."/>
            <person name="Magnuson J."/>
            <person name="Mondo S."/>
            <person name="Nolan M."/>
            <person name="Ohm R."/>
            <person name="Pangilinan J."/>
            <person name="Park H.-J."/>
            <person name="Ramirez L."/>
            <person name="Alfaro M."/>
            <person name="Sun H."/>
            <person name="Tritt A."/>
            <person name="Yoshinaga Y."/>
            <person name="Zwiers L.-H."/>
            <person name="Turgeon B.G."/>
            <person name="Goodwin S.B."/>
            <person name="Spatafora J.W."/>
            <person name="Crous P.W."/>
            <person name="Grigoriev I.V."/>
        </authorList>
    </citation>
    <scope>NUCLEOTIDE SEQUENCE</scope>
    <source>
        <strain evidence="13 15">CBS 781.70</strain>
    </source>
</reference>
<evidence type="ECO:0000256" key="4">
    <source>
        <dbReference type="ARBA" id="ARBA00022833"/>
    </source>
</evidence>
<evidence type="ECO:0000256" key="3">
    <source>
        <dbReference type="ARBA" id="ARBA00022771"/>
    </source>
</evidence>
<gene>
    <name evidence="13 15" type="ORF">P152DRAFT_399220</name>
</gene>
<reference evidence="15" key="3">
    <citation type="submission" date="2025-04" db="UniProtKB">
        <authorList>
            <consortium name="RefSeq"/>
        </authorList>
    </citation>
    <scope>IDENTIFICATION</scope>
    <source>
        <strain evidence="15">CBS 781.70</strain>
    </source>
</reference>
<evidence type="ECO:0000256" key="8">
    <source>
        <dbReference type="ARBA" id="ARBA00023242"/>
    </source>
</evidence>
<keyword evidence="8" id="KW-0539">Nucleus</keyword>
<sequence>QPICSNCQTKVSPLWRRDDQGAFLCNACGLYLKLHGKSRPLNLKTDVIKSRNRVKPTGQKRKLSDPNGPAPSSTHSTPRTDTRPDVRKFPSAFSDRSGSPISRTTTPGLHHPSAHIAPQHLFDAATLNNHAFPASDHPRPRSPGDGAAATPGDTYPSYEYLSASNTTLRIRVNELEVINGLFGSRIEQLEANEVGLRERLTEQEESADAMDRMVKALEKAQARVRAAENEVERLKKMGREIGKKMGELDGEEAVMEDVMENNEEREDGVDGPETVAEVEEKTDANEA</sequence>
<keyword evidence="6" id="KW-0534">Nitrate assimilation</keyword>
<dbReference type="OrthoDB" id="515401at2759"/>
<dbReference type="GO" id="GO:0005634">
    <property type="term" value="C:nucleus"/>
    <property type="evidence" value="ECO:0007669"/>
    <property type="project" value="UniProtKB-SubCell"/>
</dbReference>
<evidence type="ECO:0000313" key="14">
    <source>
        <dbReference type="Proteomes" id="UP000504638"/>
    </source>
</evidence>
<dbReference type="Pfam" id="PF25026">
    <property type="entry name" value="Asd-4"/>
    <property type="match status" value="1"/>
</dbReference>
<keyword evidence="7" id="KW-0804">Transcription</keyword>
<keyword evidence="10" id="KW-0175">Coiled coil</keyword>
<evidence type="ECO:0000313" key="15">
    <source>
        <dbReference type="RefSeq" id="XP_033533088.1"/>
    </source>
</evidence>
<dbReference type="FunFam" id="3.30.50.10:FF:000007">
    <property type="entry name" value="Nitrogen regulatory AreA, N-terminal"/>
    <property type="match status" value="1"/>
</dbReference>
<dbReference type="PROSITE" id="PS50114">
    <property type="entry name" value="GATA_ZN_FINGER_2"/>
    <property type="match status" value="1"/>
</dbReference>
<dbReference type="CDD" id="cd00202">
    <property type="entry name" value="ZnF_GATA"/>
    <property type="match status" value="1"/>
</dbReference>
<feature type="region of interest" description="Disordered" evidence="11">
    <location>
        <begin position="130"/>
        <end position="153"/>
    </location>
</feature>
<feature type="non-terminal residue" evidence="13">
    <location>
        <position position="1"/>
    </location>
</feature>
<comment type="subcellular location">
    <subcellularLocation>
        <location evidence="1">Nucleus</location>
    </subcellularLocation>
</comment>
<keyword evidence="4" id="KW-0862">Zinc</keyword>
<feature type="compositionally biased region" description="Acidic residues" evidence="11">
    <location>
        <begin position="260"/>
        <end position="270"/>
    </location>
</feature>
<protein>
    <recommendedName>
        <fullName evidence="12">GATA-type domain-containing protein</fullName>
    </recommendedName>
</protein>
<feature type="compositionally biased region" description="Basic residues" evidence="11">
    <location>
        <begin position="50"/>
        <end position="61"/>
    </location>
</feature>
<organism evidence="13">
    <name type="scientific">Eremomyces bilateralis CBS 781.70</name>
    <dbReference type="NCBI Taxonomy" id="1392243"/>
    <lineage>
        <taxon>Eukaryota</taxon>
        <taxon>Fungi</taxon>
        <taxon>Dikarya</taxon>
        <taxon>Ascomycota</taxon>
        <taxon>Pezizomycotina</taxon>
        <taxon>Dothideomycetes</taxon>
        <taxon>Dothideomycetes incertae sedis</taxon>
        <taxon>Eremomycetales</taxon>
        <taxon>Eremomycetaceae</taxon>
        <taxon>Eremomyces</taxon>
    </lineage>
</organism>
<dbReference type="GeneID" id="54417078"/>
<accession>A0A6G1G016</accession>
<dbReference type="Pfam" id="PF00320">
    <property type="entry name" value="GATA"/>
    <property type="match status" value="1"/>
</dbReference>
<evidence type="ECO:0000256" key="2">
    <source>
        <dbReference type="ARBA" id="ARBA00022723"/>
    </source>
</evidence>
<dbReference type="PANTHER" id="PTHR10071">
    <property type="entry name" value="TRANSCRIPTION FACTOR GATA FAMILY MEMBER"/>
    <property type="match status" value="1"/>
</dbReference>
<dbReference type="AlphaFoldDB" id="A0A6G1G016"/>
<dbReference type="InterPro" id="IPR013088">
    <property type="entry name" value="Znf_NHR/GATA"/>
</dbReference>
<feature type="region of interest" description="Disordered" evidence="11">
    <location>
        <begin position="260"/>
        <end position="287"/>
    </location>
</feature>
<dbReference type="Proteomes" id="UP000504638">
    <property type="component" value="Unplaced"/>
</dbReference>
<evidence type="ECO:0000256" key="11">
    <source>
        <dbReference type="SAM" id="MobiDB-lite"/>
    </source>
</evidence>
<proteinExistence type="predicted"/>
<dbReference type="GO" id="GO:0045944">
    <property type="term" value="P:positive regulation of transcription by RNA polymerase II"/>
    <property type="evidence" value="ECO:0007669"/>
    <property type="project" value="TreeGrafter"/>
</dbReference>
<dbReference type="PANTHER" id="PTHR10071:SF281">
    <property type="entry name" value="BOX A-BINDING FACTOR-RELATED"/>
    <property type="match status" value="1"/>
</dbReference>
<keyword evidence="2" id="KW-0479">Metal-binding</keyword>
<evidence type="ECO:0000256" key="1">
    <source>
        <dbReference type="ARBA" id="ARBA00004123"/>
    </source>
</evidence>
<dbReference type="InterPro" id="IPR039355">
    <property type="entry name" value="Transcription_factor_GATA"/>
</dbReference>
<dbReference type="PROSITE" id="PS00344">
    <property type="entry name" value="GATA_ZN_FINGER_1"/>
    <property type="match status" value="1"/>
</dbReference>
<feature type="compositionally biased region" description="Basic and acidic residues" evidence="11">
    <location>
        <begin position="278"/>
        <end position="287"/>
    </location>
</feature>
<feature type="compositionally biased region" description="Basic and acidic residues" evidence="11">
    <location>
        <begin position="78"/>
        <end position="88"/>
    </location>
</feature>
<evidence type="ECO:0000313" key="13">
    <source>
        <dbReference type="EMBL" id="KAF1811457.1"/>
    </source>
</evidence>
<evidence type="ECO:0000256" key="10">
    <source>
        <dbReference type="SAM" id="Coils"/>
    </source>
</evidence>
<evidence type="ECO:0000256" key="9">
    <source>
        <dbReference type="PROSITE-ProRule" id="PRU00094"/>
    </source>
</evidence>
<dbReference type="SUPFAM" id="SSF57716">
    <property type="entry name" value="Glucocorticoid receptor-like (DNA-binding domain)"/>
    <property type="match status" value="1"/>
</dbReference>
<evidence type="ECO:0000256" key="6">
    <source>
        <dbReference type="ARBA" id="ARBA00023063"/>
    </source>
</evidence>
<feature type="domain" description="GATA-type" evidence="12">
    <location>
        <begin position="4"/>
        <end position="51"/>
    </location>
</feature>
<keyword evidence="14" id="KW-1185">Reference proteome</keyword>
<reference evidence="15" key="2">
    <citation type="submission" date="2020-04" db="EMBL/GenBank/DDBJ databases">
        <authorList>
            <consortium name="NCBI Genome Project"/>
        </authorList>
    </citation>
    <scope>NUCLEOTIDE SEQUENCE</scope>
    <source>
        <strain evidence="15">CBS 781.70</strain>
    </source>
</reference>
<dbReference type="EMBL" id="ML975161">
    <property type="protein sequence ID" value="KAF1811457.1"/>
    <property type="molecule type" value="Genomic_DNA"/>
</dbReference>
<dbReference type="GO" id="GO:0000978">
    <property type="term" value="F:RNA polymerase II cis-regulatory region sequence-specific DNA binding"/>
    <property type="evidence" value="ECO:0007669"/>
    <property type="project" value="TreeGrafter"/>
</dbReference>
<dbReference type="SMART" id="SM00401">
    <property type="entry name" value="ZnF_GATA"/>
    <property type="match status" value="1"/>
</dbReference>
<feature type="region of interest" description="Disordered" evidence="11">
    <location>
        <begin position="44"/>
        <end position="114"/>
    </location>
</feature>